<dbReference type="CDD" id="cd05399">
    <property type="entry name" value="NT_Rel-Spo_like"/>
    <property type="match status" value="1"/>
</dbReference>
<comment type="caution">
    <text evidence="2">The sequence shown here is derived from an EMBL/GenBank/DDBJ whole genome shotgun (WGS) entry which is preliminary data.</text>
</comment>
<proteinExistence type="predicted"/>
<dbReference type="SUPFAM" id="SSF81301">
    <property type="entry name" value="Nucleotidyltransferase"/>
    <property type="match status" value="1"/>
</dbReference>
<gene>
    <name evidence="2" type="ORF">HNQ66_002027</name>
</gene>
<organism evidence="2 3">
    <name type="scientific">Shinella fusca</name>
    <dbReference type="NCBI Taxonomy" id="544480"/>
    <lineage>
        <taxon>Bacteria</taxon>
        <taxon>Pseudomonadati</taxon>
        <taxon>Pseudomonadota</taxon>
        <taxon>Alphaproteobacteria</taxon>
        <taxon>Hyphomicrobiales</taxon>
        <taxon>Rhizobiaceae</taxon>
        <taxon>Shinella</taxon>
    </lineage>
</organism>
<name>A0A7W7YUS0_9HYPH</name>
<dbReference type="PANTHER" id="PTHR41773">
    <property type="entry name" value="GTP PYROPHOSPHATASE-RELATED"/>
    <property type="match status" value="1"/>
</dbReference>
<sequence>MTVENQYRSRFDTVLQPIASSLEALLKDLLEGHARIDRISTRPKSVDRFMAKANSKIGGNPKYVDPLHQIQDQIGARIITFYKEDVSRLSAIVQKYFHSIESKDLLPEKVWEFGYFGNHHILMLPQDVIDTSFDRGLVPDFFELQIKTLFQHAWSEANHDLGYKPANQSLDDDELRQLAFTSAQAWGADRIFNELFQKRGAAHES</sequence>
<dbReference type="GO" id="GO:0015969">
    <property type="term" value="P:guanosine tetraphosphate metabolic process"/>
    <property type="evidence" value="ECO:0007669"/>
    <property type="project" value="InterPro"/>
</dbReference>
<keyword evidence="3" id="KW-1185">Reference proteome</keyword>
<dbReference type="Pfam" id="PF04607">
    <property type="entry name" value="RelA_SpoT"/>
    <property type="match status" value="1"/>
</dbReference>
<evidence type="ECO:0000313" key="3">
    <source>
        <dbReference type="Proteomes" id="UP000535406"/>
    </source>
</evidence>
<reference evidence="2 3" key="1">
    <citation type="submission" date="2020-08" db="EMBL/GenBank/DDBJ databases">
        <title>Genomic Encyclopedia of Type Strains, Phase IV (KMG-IV): sequencing the most valuable type-strain genomes for metagenomic binning, comparative biology and taxonomic classification.</title>
        <authorList>
            <person name="Goeker M."/>
        </authorList>
    </citation>
    <scope>NUCLEOTIDE SEQUENCE [LARGE SCALE GENOMIC DNA]</scope>
    <source>
        <strain evidence="2 3">DSM 21319</strain>
    </source>
</reference>
<dbReference type="PANTHER" id="PTHR41773:SF1">
    <property type="entry name" value="RELA_SPOT DOMAIN-CONTAINING PROTEIN"/>
    <property type="match status" value="1"/>
</dbReference>
<dbReference type="AlphaFoldDB" id="A0A7W7YUS0"/>
<keyword evidence="2" id="KW-0808">Transferase</keyword>
<protein>
    <submittedName>
        <fullName evidence="2">PpGpp synthetase/RelA/SpoT-type nucleotidyltransferase</fullName>
    </submittedName>
</protein>
<feature type="domain" description="RelA/SpoT" evidence="1">
    <location>
        <begin position="41"/>
        <end position="169"/>
    </location>
</feature>
<dbReference type="Gene3D" id="3.30.460.10">
    <property type="entry name" value="Beta Polymerase, domain 2"/>
    <property type="match status" value="1"/>
</dbReference>
<evidence type="ECO:0000259" key="1">
    <source>
        <dbReference type="SMART" id="SM00954"/>
    </source>
</evidence>
<evidence type="ECO:0000313" key="2">
    <source>
        <dbReference type="EMBL" id="MBB5042631.1"/>
    </source>
</evidence>
<dbReference type="InterPro" id="IPR043519">
    <property type="entry name" value="NT_sf"/>
</dbReference>
<dbReference type="RefSeq" id="WP_184143697.1">
    <property type="nucleotide sequence ID" value="NZ_JACHIK010000005.1"/>
</dbReference>
<dbReference type="SMART" id="SM00954">
    <property type="entry name" value="RelA_SpoT"/>
    <property type="match status" value="1"/>
</dbReference>
<accession>A0A7W7YUS0</accession>
<dbReference type="Proteomes" id="UP000535406">
    <property type="component" value="Unassembled WGS sequence"/>
</dbReference>
<dbReference type="EMBL" id="JACHIK010000005">
    <property type="protein sequence ID" value="MBB5042631.1"/>
    <property type="molecule type" value="Genomic_DNA"/>
</dbReference>
<dbReference type="GO" id="GO:0016740">
    <property type="term" value="F:transferase activity"/>
    <property type="evidence" value="ECO:0007669"/>
    <property type="project" value="UniProtKB-KW"/>
</dbReference>
<dbReference type="InterPro" id="IPR007685">
    <property type="entry name" value="RelA_SpoT"/>
</dbReference>